<dbReference type="GO" id="GO:0009279">
    <property type="term" value="C:cell outer membrane"/>
    <property type="evidence" value="ECO:0007669"/>
    <property type="project" value="UniProtKB-SubCell"/>
</dbReference>
<evidence type="ECO:0000256" key="3">
    <source>
        <dbReference type="ARBA" id="ARBA00023237"/>
    </source>
</evidence>
<keyword evidence="3" id="KW-0998">Cell outer membrane</keyword>
<name>A0AB35HZL2_MICTH</name>
<protein>
    <submittedName>
        <fullName evidence="5">TonB-dependent receptor plug domain-containing protein</fullName>
    </submittedName>
</protein>
<dbReference type="AlphaFoldDB" id="A0AB35HZL2"/>
<sequence length="164" mass="17677">MMRFKRNQLAGAVMAFTASIATGSLSAQSGEQAEHSALEEVVVTVERREQSLQSVAGVAQAFDQDSLNRLGVGTSFQNLQNIVPGMNIADQEGNMEIYIRGVGSSNNTELGDPAAATHLNGIYIPRPRGVGAMFYDIEREKRSPGHAARAQCHCGNTQYRHQAA</sequence>
<dbReference type="EMBL" id="JAPHQB010000016">
    <property type="protein sequence ID" value="MCX2802331.1"/>
    <property type="molecule type" value="Genomic_DNA"/>
</dbReference>
<evidence type="ECO:0000313" key="6">
    <source>
        <dbReference type="Proteomes" id="UP001209730"/>
    </source>
</evidence>
<evidence type="ECO:0000256" key="1">
    <source>
        <dbReference type="ARBA" id="ARBA00004442"/>
    </source>
</evidence>
<reference evidence="5" key="1">
    <citation type="submission" date="2022-11" db="EMBL/GenBank/DDBJ databases">
        <title>Chitin-degrading and fungicidal potential of chitinolytic bacterial strains from marine environment of the Pacific Ocean regions.</title>
        <authorList>
            <person name="Pentekhina I."/>
            <person name="Nedashkovskaya O."/>
            <person name="Seitkalieva A."/>
            <person name="Podvolotskaya A."/>
            <person name="Tekutyeva L."/>
            <person name="Balabanova L."/>
        </authorList>
    </citation>
    <scope>NUCLEOTIDE SEQUENCE</scope>
    <source>
        <strain evidence="5">KMM 6838</strain>
    </source>
</reference>
<evidence type="ECO:0000256" key="2">
    <source>
        <dbReference type="ARBA" id="ARBA00023136"/>
    </source>
</evidence>
<evidence type="ECO:0000313" key="5">
    <source>
        <dbReference type="EMBL" id="MCX2802331.1"/>
    </source>
</evidence>
<feature type="signal peptide" evidence="4">
    <location>
        <begin position="1"/>
        <end position="27"/>
    </location>
</feature>
<feature type="chain" id="PRO_5044220330" evidence="4">
    <location>
        <begin position="28"/>
        <end position="164"/>
    </location>
</feature>
<accession>A0AB35HZL2</accession>
<evidence type="ECO:0000256" key="4">
    <source>
        <dbReference type="SAM" id="SignalP"/>
    </source>
</evidence>
<dbReference type="Proteomes" id="UP001209730">
    <property type="component" value="Unassembled WGS sequence"/>
</dbReference>
<dbReference type="InterPro" id="IPR036942">
    <property type="entry name" value="Beta-barrel_TonB_sf"/>
</dbReference>
<keyword evidence="4" id="KW-0732">Signal</keyword>
<organism evidence="5 6">
    <name type="scientific">Microbulbifer thermotolerans</name>
    <dbReference type="NCBI Taxonomy" id="252514"/>
    <lineage>
        <taxon>Bacteria</taxon>
        <taxon>Pseudomonadati</taxon>
        <taxon>Pseudomonadota</taxon>
        <taxon>Gammaproteobacteria</taxon>
        <taxon>Cellvibrionales</taxon>
        <taxon>Microbulbiferaceae</taxon>
        <taxon>Microbulbifer</taxon>
    </lineage>
</organism>
<dbReference type="Gene3D" id="2.40.170.20">
    <property type="entry name" value="TonB-dependent receptor, beta-barrel domain"/>
    <property type="match status" value="1"/>
</dbReference>
<keyword evidence="5" id="KW-0675">Receptor</keyword>
<proteinExistence type="predicted"/>
<dbReference type="RefSeq" id="WP_266002077.1">
    <property type="nucleotide sequence ID" value="NZ_JAPHQB010000016.1"/>
</dbReference>
<keyword evidence="2" id="KW-0472">Membrane</keyword>
<dbReference type="SUPFAM" id="SSF56935">
    <property type="entry name" value="Porins"/>
    <property type="match status" value="1"/>
</dbReference>
<comment type="caution">
    <text evidence="5">The sequence shown here is derived from an EMBL/GenBank/DDBJ whole genome shotgun (WGS) entry which is preliminary data.</text>
</comment>
<gene>
    <name evidence="5" type="ORF">OQJ68_11095</name>
</gene>
<comment type="subcellular location">
    <subcellularLocation>
        <location evidence="1">Cell outer membrane</location>
    </subcellularLocation>
</comment>